<gene>
    <name evidence="2" type="ORF">SAMN06297251_101248</name>
</gene>
<protein>
    <submittedName>
        <fullName evidence="2">Protein N-acetyltransferase, RimJ/RimL family</fullName>
    </submittedName>
</protein>
<name>A0A1W1YF99_9HYPH</name>
<accession>A0A1W1YF99</accession>
<dbReference type="PANTHER" id="PTHR43792">
    <property type="entry name" value="GNAT FAMILY, PUTATIVE (AFU_ORTHOLOGUE AFUA_3G00765)-RELATED-RELATED"/>
    <property type="match status" value="1"/>
</dbReference>
<proteinExistence type="predicted"/>
<dbReference type="GO" id="GO:0016747">
    <property type="term" value="F:acyltransferase activity, transferring groups other than amino-acyl groups"/>
    <property type="evidence" value="ECO:0007669"/>
    <property type="project" value="InterPro"/>
</dbReference>
<dbReference type="PANTHER" id="PTHR43792:SF1">
    <property type="entry name" value="N-ACETYLTRANSFERASE DOMAIN-CONTAINING PROTEIN"/>
    <property type="match status" value="1"/>
</dbReference>
<keyword evidence="2" id="KW-0808">Transferase</keyword>
<organism evidence="2 3">
    <name type="scientific">Fulvimarina manganoxydans</name>
    <dbReference type="NCBI Taxonomy" id="937218"/>
    <lineage>
        <taxon>Bacteria</taxon>
        <taxon>Pseudomonadati</taxon>
        <taxon>Pseudomonadota</taxon>
        <taxon>Alphaproteobacteria</taxon>
        <taxon>Hyphomicrobiales</taxon>
        <taxon>Aurantimonadaceae</taxon>
        <taxon>Fulvimarina</taxon>
    </lineage>
</organism>
<keyword evidence="3" id="KW-1185">Reference proteome</keyword>
<evidence type="ECO:0000313" key="3">
    <source>
        <dbReference type="Proteomes" id="UP000192656"/>
    </source>
</evidence>
<dbReference type="PROSITE" id="PS51186">
    <property type="entry name" value="GNAT"/>
    <property type="match status" value="1"/>
</dbReference>
<evidence type="ECO:0000313" key="2">
    <source>
        <dbReference type="EMBL" id="SMC34890.1"/>
    </source>
</evidence>
<dbReference type="InterPro" id="IPR000182">
    <property type="entry name" value="GNAT_dom"/>
</dbReference>
<dbReference type="RefSeq" id="WP_084408123.1">
    <property type="nucleotide sequence ID" value="NZ_FWXR01000001.1"/>
</dbReference>
<dbReference type="STRING" id="937218.SAMN06297251_101248"/>
<dbReference type="Gene3D" id="3.40.630.30">
    <property type="match status" value="1"/>
</dbReference>
<dbReference type="SUPFAM" id="SSF55729">
    <property type="entry name" value="Acyl-CoA N-acyltransferases (Nat)"/>
    <property type="match status" value="1"/>
</dbReference>
<reference evidence="2 3" key="1">
    <citation type="submission" date="2017-04" db="EMBL/GenBank/DDBJ databases">
        <authorList>
            <person name="Afonso C.L."/>
            <person name="Miller P.J."/>
            <person name="Scott M.A."/>
            <person name="Spackman E."/>
            <person name="Goraichik I."/>
            <person name="Dimitrov K.M."/>
            <person name="Suarez D.L."/>
            <person name="Swayne D.E."/>
        </authorList>
    </citation>
    <scope>NUCLEOTIDE SEQUENCE [LARGE SCALE GENOMIC DNA]</scope>
    <source>
        <strain evidence="2 3">CGMCC 1.10972</strain>
    </source>
</reference>
<feature type="domain" description="N-acetyltransferase" evidence="1">
    <location>
        <begin position="11"/>
        <end position="173"/>
    </location>
</feature>
<dbReference type="AlphaFoldDB" id="A0A1W1YF99"/>
<dbReference type="Proteomes" id="UP000192656">
    <property type="component" value="Unassembled WGS sequence"/>
</dbReference>
<sequence>MQPVSLSSERLLLQRARLDDFEAYATLWSHPEVLRHIAPGGFTSERLFERFLKAEGCWSFFGFGYFMMRLKETGEPIGQIGFQEARREIVPSIAGTLEAGWLIHPDHQGRGFAGEAAQALFAWGSRRFSGRRATCFISPDNPSSIRIAEKLGMRRLTDTAYQGDPVIIFEREL</sequence>
<dbReference type="EMBL" id="FWXR01000001">
    <property type="protein sequence ID" value="SMC34890.1"/>
    <property type="molecule type" value="Genomic_DNA"/>
</dbReference>
<dbReference type="Pfam" id="PF13302">
    <property type="entry name" value="Acetyltransf_3"/>
    <property type="match status" value="1"/>
</dbReference>
<dbReference type="InterPro" id="IPR051531">
    <property type="entry name" value="N-acetyltransferase"/>
</dbReference>
<evidence type="ECO:0000259" key="1">
    <source>
        <dbReference type="PROSITE" id="PS51186"/>
    </source>
</evidence>
<dbReference type="OrthoDB" id="6293260at2"/>
<dbReference type="InterPro" id="IPR016181">
    <property type="entry name" value="Acyl_CoA_acyltransferase"/>
</dbReference>